<comment type="caution">
    <text evidence="1">The sequence shown here is derived from an EMBL/GenBank/DDBJ whole genome shotgun (WGS) entry which is preliminary data.</text>
</comment>
<evidence type="ECO:0000313" key="2">
    <source>
        <dbReference type="Proteomes" id="UP000231414"/>
    </source>
</evidence>
<gene>
    <name evidence="1" type="ORF">COT52_01340</name>
</gene>
<organism evidence="1 2">
    <name type="scientific">candidate division WWE3 bacterium CG08_land_8_20_14_0_20_43_13</name>
    <dbReference type="NCBI Taxonomy" id="1975087"/>
    <lineage>
        <taxon>Bacteria</taxon>
        <taxon>Katanobacteria</taxon>
    </lineage>
</organism>
<dbReference type="EMBL" id="PEYW01000018">
    <property type="protein sequence ID" value="PIS20906.1"/>
    <property type="molecule type" value="Genomic_DNA"/>
</dbReference>
<dbReference type="AlphaFoldDB" id="A0A2H0X7K1"/>
<protein>
    <submittedName>
        <fullName evidence="1">Uncharacterized protein</fullName>
    </submittedName>
</protein>
<sequence>MEEYIAPLDRILLALYYTSDESGLDLDQIKHLAGLSKREDIAIALSFEIKQLPEDISLDQCLLDWLKTLLQDGYLSYIQNDQGKRVYFLSYYGGMLVTFLQYKFKEPLLFFSNNGRFPWVSAS</sequence>
<reference evidence="2" key="1">
    <citation type="submission" date="2017-09" db="EMBL/GenBank/DDBJ databases">
        <title>Depth-based differentiation of microbial function through sediment-hosted aquifers and enrichment of novel symbionts in the deep terrestrial subsurface.</title>
        <authorList>
            <person name="Probst A.J."/>
            <person name="Ladd B."/>
            <person name="Jarett J.K."/>
            <person name="Geller-Mcgrath D.E."/>
            <person name="Sieber C.M.K."/>
            <person name="Emerson J.B."/>
            <person name="Anantharaman K."/>
            <person name="Thomas B.C."/>
            <person name="Malmstrom R."/>
            <person name="Stieglmeier M."/>
            <person name="Klingl A."/>
            <person name="Woyke T."/>
            <person name="Ryan C.M."/>
            <person name="Banfield J.F."/>
        </authorList>
    </citation>
    <scope>NUCLEOTIDE SEQUENCE [LARGE SCALE GENOMIC DNA]</scope>
</reference>
<evidence type="ECO:0000313" key="1">
    <source>
        <dbReference type="EMBL" id="PIS20906.1"/>
    </source>
</evidence>
<proteinExistence type="predicted"/>
<dbReference type="Proteomes" id="UP000231414">
    <property type="component" value="Unassembled WGS sequence"/>
</dbReference>
<name>A0A2H0X7K1_UNCKA</name>
<accession>A0A2H0X7K1</accession>